<evidence type="ECO:0000256" key="1">
    <source>
        <dbReference type="ARBA" id="ARBA00023015"/>
    </source>
</evidence>
<comment type="caution">
    <text evidence="5">The sequence shown here is derived from an EMBL/GenBank/DDBJ whole genome shotgun (WGS) entry which is preliminary data.</text>
</comment>
<dbReference type="SMART" id="SM00421">
    <property type="entry name" value="HTH_LUXR"/>
    <property type="match status" value="1"/>
</dbReference>
<evidence type="ECO:0000313" key="5">
    <source>
        <dbReference type="EMBL" id="GGZ26416.1"/>
    </source>
</evidence>
<dbReference type="PROSITE" id="PS00622">
    <property type="entry name" value="HTH_LUXR_1"/>
    <property type="match status" value="1"/>
</dbReference>
<evidence type="ECO:0000259" key="4">
    <source>
        <dbReference type="PROSITE" id="PS50043"/>
    </source>
</evidence>
<proteinExistence type="predicted"/>
<dbReference type="GO" id="GO:0006355">
    <property type="term" value="P:regulation of DNA-templated transcription"/>
    <property type="evidence" value="ECO:0007669"/>
    <property type="project" value="InterPro"/>
</dbReference>
<dbReference type="GO" id="GO:0003677">
    <property type="term" value="F:DNA binding"/>
    <property type="evidence" value="ECO:0007669"/>
    <property type="project" value="UniProtKB-KW"/>
</dbReference>
<evidence type="ECO:0000313" key="6">
    <source>
        <dbReference type="Proteomes" id="UP000662572"/>
    </source>
</evidence>
<keyword evidence="1" id="KW-0805">Transcription regulation</keyword>
<dbReference type="CDD" id="cd06170">
    <property type="entry name" value="LuxR_C_like"/>
    <property type="match status" value="1"/>
</dbReference>
<gene>
    <name evidence="5" type="ORF">GCM10011273_09930</name>
</gene>
<dbReference type="Gene3D" id="1.10.10.10">
    <property type="entry name" value="Winged helix-like DNA-binding domain superfamily/Winged helix DNA-binding domain"/>
    <property type="match status" value="1"/>
</dbReference>
<keyword evidence="6" id="KW-1185">Reference proteome</keyword>
<dbReference type="EMBL" id="BMZB01000001">
    <property type="protein sequence ID" value="GGZ26416.1"/>
    <property type="molecule type" value="Genomic_DNA"/>
</dbReference>
<dbReference type="InterPro" id="IPR016032">
    <property type="entry name" value="Sig_transdc_resp-reg_C-effctor"/>
</dbReference>
<dbReference type="PRINTS" id="PR00038">
    <property type="entry name" value="HTHLUXR"/>
</dbReference>
<reference evidence="5" key="1">
    <citation type="journal article" date="2014" name="Int. J. Syst. Evol. Microbiol.">
        <title>Complete genome sequence of Corynebacterium casei LMG S-19264T (=DSM 44701T), isolated from a smear-ripened cheese.</title>
        <authorList>
            <consortium name="US DOE Joint Genome Institute (JGI-PGF)"/>
            <person name="Walter F."/>
            <person name="Albersmeier A."/>
            <person name="Kalinowski J."/>
            <person name="Ruckert C."/>
        </authorList>
    </citation>
    <scope>NUCLEOTIDE SEQUENCE</scope>
    <source>
        <strain evidence="5">KCTC 32296</strain>
    </source>
</reference>
<dbReference type="InterPro" id="IPR000792">
    <property type="entry name" value="Tscrpt_reg_LuxR_C"/>
</dbReference>
<dbReference type="SUPFAM" id="SSF46894">
    <property type="entry name" value="C-terminal effector domain of the bipartite response regulators"/>
    <property type="match status" value="1"/>
</dbReference>
<dbReference type="Proteomes" id="UP000662572">
    <property type="component" value="Unassembled WGS sequence"/>
</dbReference>
<sequence length="93" mass="10272">MQTQPIEALVSSYAASPFRTPTKSEPSRSEHLSLREVSVVRLIGQGMSNKVIARRLGITPETVKSHVKNIFVKLSVRNRAEAAFRAEKLGIVV</sequence>
<dbReference type="Pfam" id="PF00196">
    <property type="entry name" value="GerE"/>
    <property type="match status" value="1"/>
</dbReference>
<protein>
    <recommendedName>
        <fullName evidence="4">HTH luxR-type domain-containing protein</fullName>
    </recommendedName>
</protein>
<keyword evidence="3" id="KW-0804">Transcription</keyword>
<organism evidence="5 6">
    <name type="scientific">Asticcacaulis endophyticus</name>
    <dbReference type="NCBI Taxonomy" id="1395890"/>
    <lineage>
        <taxon>Bacteria</taxon>
        <taxon>Pseudomonadati</taxon>
        <taxon>Pseudomonadota</taxon>
        <taxon>Alphaproteobacteria</taxon>
        <taxon>Caulobacterales</taxon>
        <taxon>Caulobacteraceae</taxon>
        <taxon>Asticcacaulis</taxon>
    </lineage>
</organism>
<dbReference type="PANTHER" id="PTHR44688">
    <property type="entry name" value="DNA-BINDING TRANSCRIPTIONAL ACTIVATOR DEVR_DOSR"/>
    <property type="match status" value="1"/>
</dbReference>
<dbReference type="PANTHER" id="PTHR44688:SF16">
    <property type="entry name" value="DNA-BINDING TRANSCRIPTIONAL ACTIVATOR DEVR_DOSR"/>
    <property type="match status" value="1"/>
</dbReference>
<dbReference type="RefSeq" id="WP_189485233.1">
    <property type="nucleotide sequence ID" value="NZ_BMZB01000001.1"/>
</dbReference>
<dbReference type="PROSITE" id="PS50043">
    <property type="entry name" value="HTH_LUXR_2"/>
    <property type="match status" value="1"/>
</dbReference>
<name>A0A918Q043_9CAUL</name>
<reference evidence="5" key="2">
    <citation type="submission" date="2020-09" db="EMBL/GenBank/DDBJ databases">
        <authorList>
            <person name="Sun Q."/>
            <person name="Kim S."/>
        </authorList>
    </citation>
    <scope>NUCLEOTIDE SEQUENCE</scope>
    <source>
        <strain evidence="5">KCTC 32296</strain>
    </source>
</reference>
<feature type="domain" description="HTH luxR-type" evidence="4">
    <location>
        <begin position="25"/>
        <end position="90"/>
    </location>
</feature>
<keyword evidence="2" id="KW-0238">DNA-binding</keyword>
<evidence type="ECO:0000256" key="3">
    <source>
        <dbReference type="ARBA" id="ARBA00023163"/>
    </source>
</evidence>
<evidence type="ECO:0000256" key="2">
    <source>
        <dbReference type="ARBA" id="ARBA00023125"/>
    </source>
</evidence>
<accession>A0A918Q043</accession>
<dbReference type="AlphaFoldDB" id="A0A918Q043"/>
<dbReference type="InterPro" id="IPR036388">
    <property type="entry name" value="WH-like_DNA-bd_sf"/>
</dbReference>